<dbReference type="KEGG" id="vg:55001845"/>
<dbReference type="EMBL" id="MH412654">
    <property type="protein sequence ID" value="AXQ70464.1"/>
    <property type="molecule type" value="Genomic_DNA"/>
</dbReference>
<keyword evidence="2" id="KW-1185">Reference proteome</keyword>
<evidence type="ECO:0000313" key="1">
    <source>
        <dbReference type="EMBL" id="AXQ70464.1"/>
    </source>
</evidence>
<protein>
    <recommendedName>
        <fullName evidence="3">Tail fiber protein</fullName>
    </recommendedName>
</protein>
<organism evidence="1 2">
    <name type="scientific">Synechococcus phage S-T4</name>
    <dbReference type="NCBI Taxonomy" id="2268578"/>
    <lineage>
        <taxon>Viruses</taxon>
        <taxon>Duplodnaviria</taxon>
        <taxon>Heunggongvirae</taxon>
        <taxon>Uroviricota</taxon>
        <taxon>Caudoviricetes</taxon>
        <taxon>Pantevenvirales</taxon>
        <taxon>Kyanoviridae</taxon>
        <taxon>Tamkungvirus</taxon>
        <taxon>Tamkungvirus ST4</taxon>
    </lineage>
</organism>
<evidence type="ECO:0000313" key="2">
    <source>
        <dbReference type="Proteomes" id="UP000257648"/>
    </source>
</evidence>
<accession>A0A385EF08</accession>
<reference evidence="2" key="1">
    <citation type="submission" date="2018-05" db="EMBL/GenBank/DDBJ databases">
        <authorList>
            <person name="You S."/>
        </authorList>
    </citation>
    <scope>NUCLEOTIDE SEQUENCE [LARGE SCALE GENOMIC DNA]</scope>
</reference>
<sequence>MSTLKVNKIENTATTNGGVQIDVDGHVTIDGQQLPTVGPLSNRNMIINGAMQVAQRSANIDFSANAQYPACDRWKTSIDLASGVTNLNFLQDSDAPSGFANSYKISPNQAASGALSAADRIWIEHLIEGQNLQHLAYGTADAKTCILSFWLKSNLTGKVGIEIIIPGLQSYHASFTVNTADTWEFKTITINPNTTDTLVNTNAVGVSISWQFAAGPVFTGGSRTENSWKTVANNDERAPSDNINLYSSASNYVSLTGVQLEVGSKSTPFEHRSYGEELALCERYCQSFNGRIAIGNWNGGTGALVTRFLSPPMRTTPTMHSYTAGNCLVEAVNWYSVGSVAIQGESTNSSVTFQLSSITNSGQSFNANATWGNGAAAVIQAEL</sequence>
<dbReference type="GeneID" id="55001845"/>
<proteinExistence type="predicted"/>
<dbReference type="RefSeq" id="YP_009810823.1">
    <property type="nucleotide sequence ID" value="NC_048049.1"/>
</dbReference>
<evidence type="ECO:0008006" key="3">
    <source>
        <dbReference type="Google" id="ProtNLM"/>
    </source>
</evidence>
<name>A0A385EF08_9CAUD</name>
<dbReference type="Proteomes" id="UP000257648">
    <property type="component" value="Segment"/>
</dbReference>